<proteinExistence type="predicted"/>
<dbReference type="EMBL" id="JAAXOQ010000003">
    <property type="protein sequence ID" value="NKY17503.1"/>
    <property type="molecule type" value="Genomic_DNA"/>
</dbReference>
<protein>
    <submittedName>
        <fullName evidence="2">Uncharacterized protein</fullName>
    </submittedName>
</protein>
<accession>A0A846WWX9</accession>
<feature type="transmembrane region" description="Helical" evidence="1">
    <location>
        <begin position="21"/>
        <end position="42"/>
    </location>
</feature>
<keyword evidence="1" id="KW-0472">Membrane</keyword>
<evidence type="ECO:0000313" key="3">
    <source>
        <dbReference type="Proteomes" id="UP000582646"/>
    </source>
</evidence>
<keyword evidence="3" id="KW-1185">Reference proteome</keyword>
<organism evidence="2 3">
    <name type="scientific">Tsukamurella spumae</name>
    <dbReference type="NCBI Taxonomy" id="44753"/>
    <lineage>
        <taxon>Bacteria</taxon>
        <taxon>Bacillati</taxon>
        <taxon>Actinomycetota</taxon>
        <taxon>Actinomycetes</taxon>
        <taxon>Mycobacteriales</taxon>
        <taxon>Tsukamurellaceae</taxon>
        <taxon>Tsukamurella</taxon>
    </lineage>
</organism>
<dbReference type="RefSeq" id="WP_168544591.1">
    <property type="nucleotide sequence ID" value="NZ_BAAAKS010000002.1"/>
</dbReference>
<dbReference type="AlphaFoldDB" id="A0A846WWX9"/>
<keyword evidence="1" id="KW-1133">Transmembrane helix</keyword>
<comment type="caution">
    <text evidence="2">The sequence shown here is derived from an EMBL/GenBank/DDBJ whole genome shotgun (WGS) entry which is preliminary data.</text>
</comment>
<gene>
    <name evidence="2" type="ORF">HF999_03825</name>
</gene>
<dbReference type="Proteomes" id="UP000582646">
    <property type="component" value="Unassembled WGS sequence"/>
</dbReference>
<evidence type="ECO:0000313" key="2">
    <source>
        <dbReference type="EMBL" id="NKY17503.1"/>
    </source>
</evidence>
<keyword evidence="1" id="KW-0812">Transmembrane</keyword>
<reference evidence="2 3" key="1">
    <citation type="submission" date="2020-04" db="EMBL/GenBank/DDBJ databases">
        <title>MicrobeNet Type strains.</title>
        <authorList>
            <person name="Nicholson A.C."/>
        </authorList>
    </citation>
    <scope>NUCLEOTIDE SEQUENCE [LARGE SCALE GENOMIC DNA]</scope>
    <source>
        <strain evidence="2 3">DSM 44113</strain>
    </source>
</reference>
<feature type="transmembrane region" description="Helical" evidence="1">
    <location>
        <begin position="48"/>
        <end position="67"/>
    </location>
</feature>
<name>A0A846WWX9_9ACTN</name>
<feature type="transmembrane region" description="Helical" evidence="1">
    <location>
        <begin position="128"/>
        <end position="147"/>
    </location>
</feature>
<evidence type="ECO:0000256" key="1">
    <source>
        <dbReference type="SAM" id="Phobius"/>
    </source>
</evidence>
<feature type="transmembrane region" description="Helical" evidence="1">
    <location>
        <begin position="102"/>
        <end position="122"/>
    </location>
</feature>
<sequence length="165" mass="17491">MNVDPSGSADPPLDRRSAMPFIAAATLASSALIGAAGWVWLATPDGRWVTTTLLLGAFAACAALCVVEHRLLSTTIDEMPVYYVPDNGLQIPFIDSYTPARATASFIVGLVLDVMIVTGLAVRHDGPTPIELVAFVAYVSVSGAYAWRTVRLVTARASEDTPRAQ</sequence>